<protein>
    <recommendedName>
        <fullName evidence="3">HTH tetR-type domain-containing protein</fullName>
    </recommendedName>
</protein>
<dbReference type="Pfam" id="PF00440">
    <property type="entry name" value="TetR_N"/>
    <property type="match status" value="1"/>
</dbReference>
<dbReference type="STRING" id="766136.BHF68_11435"/>
<comment type="caution">
    <text evidence="4">The sequence shown here is derived from an EMBL/GenBank/DDBJ whole genome shotgun (WGS) entry which is preliminary data.</text>
</comment>
<proteinExistence type="predicted"/>
<dbReference type="PRINTS" id="PR00455">
    <property type="entry name" value="HTHTETR"/>
</dbReference>
<dbReference type="PROSITE" id="PS50977">
    <property type="entry name" value="HTH_TETR_2"/>
    <property type="match status" value="1"/>
</dbReference>
<dbReference type="PANTHER" id="PTHR30328:SF54">
    <property type="entry name" value="HTH-TYPE TRANSCRIPTIONAL REPRESSOR SCO4008"/>
    <property type="match status" value="1"/>
</dbReference>
<evidence type="ECO:0000256" key="2">
    <source>
        <dbReference type="PROSITE-ProRule" id="PRU00335"/>
    </source>
</evidence>
<feature type="DNA-binding region" description="H-T-H motif" evidence="2">
    <location>
        <begin position="28"/>
        <end position="47"/>
    </location>
</feature>
<dbReference type="EMBL" id="MIJE01000035">
    <property type="protein sequence ID" value="OEF95712.1"/>
    <property type="molecule type" value="Genomic_DNA"/>
</dbReference>
<sequence length="191" mass="22015">MARKKTNQLEIFQATEQLLIRYGYHSFQFKLLADQLEIGRSTLYEYYRNKEELITDYMCHLMQKIISDCESVSKSDNSIEQLKGFVSIFMKYAHIHQILQITHFINPKQSKSIEANINSIKSGHATLNRLLVTVIKKGQAENLLQDDIDVTVIIGVIFNTITIPNMTRMDTNTWIETIFEVVINGIGGKQK</sequence>
<dbReference type="SUPFAM" id="SSF46689">
    <property type="entry name" value="Homeodomain-like"/>
    <property type="match status" value="1"/>
</dbReference>
<dbReference type="Gene3D" id="1.10.10.60">
    <property type="entry name" value="Homeodomain-like"/>
    <property type="match status" value="1"/>
</dbReference>
<dbReference type="Gene3D" id="1.10.357.10">
    <property type="entry name" value="Tetracycline Repressor, domain 2"/>
    <property type="match status" value="1"/>
</dbReference>
<dbReference type="InterPro" id="IPR001647">
    <property type="entry name" value="HTH_TetR"/>
</dbReference>
<dbReference type="Proteomes" id="UP000094296">
    <property type="component" value="Unassembled WGS sequence"/>
</dbReference>
<dbReference type="AlphaFoldDB" id="A0A1E5FYR1"/>
<organism evidence="4 5">
    <name type="scientific">Desulfuribacillus alkaliarsenatis</name>
    <dbReference type="NCBI Taxonomy" id="766136"/>
    <lineage>
        <taxon>Bacteria</taxon>
        <taxon>Bacillati</taxon>
        <taxon>Bacillota</taxon>
        <taxon>Desulfuribacillia</taxon>
        <taxon>Desulfuribacillales</taxon>
        <taxon>Desulfuribacillaceae</taxon>
        <taxon>Desulfuribacillus</taxon>
    </lineage>
</organism>
<evidence type="ECO:0000313" key="5">
    <source>
        <dbReference type="Proteomes" id="UP000094296"/>
    </source>
</evidence>
<accession>A0A1E5FYR1</accession>
<dbReference type="InterPro" id="IPR009057">
    <property type="entry name" value="Homeodomain-like_sf"/>
</dbReference>
<keyword evidence="5" id="KW-1185">Reference proteome</keyword>
<evidence type="ECO:0000313" key="4">
    <source>
        <dbReference type="EMBL" id="OEF95712.1"/>
    </source>
</evidence>
<dbReference type="RefSeq" id="WP_069644278.1">
    <property type="nucleotide sequence ID" value="NZ_MIJE01000035.1"/>
</dbReference>
<feature type="domain" description="HTH tetR-type" evidence="3">
    <location>
        <begin position="5"/>
        <end position="65"/>
    </location>
</feature>
<keyword evidence="1 2" id="KW-0238">DNA-binding</keyword>
<evidence type="ECO:0000256" key="1">
    <source>
        <dbReference type="ARBA" id="ARBA00023125"/>
    </source>
</evidence>
<name>A0A1E5FYR1_9FIRM</name>
<gene>
    <name evidence="4" type="ORF">BHF68_11435</name>
</gene>
<dbReference type="PANTHER" id="PTHR30328">
    <property type="entry name" value="TRANSCRIPTIONAL REPRESSOR"/>
    <property type="match status" value="1"/>
</dbReference>
<dbReference type="GO" id="GO:0003677">
    <property type="term" value="F:DNA binding"/>
    <property type="evidence" value="ECO:0007669"/>
    <property type="project" value="UniProtKB-UniRule"/>
</dbReference>
<dbReference type="InterPro" id="IPR050109">
    <property type="entry name" value="HTH-type_TetR-like_transc_reg"/>
</dbReference>
<dbReference type="GO" id="GO:0006355">
    <property type="term" value="P:regulation of DNA-templated transcription"/>
    <property type="evidence" value="ECO:0007669"/>
    <property type="project" value="UniProtKB-ARBA"/>
</dbReference>
<evidence type="ECO:0000259" key="3">
    <source>
        <dbReference type="PROSITE" id="PS50977"/>
    </source>
</evidence>
<reference evidence="4 5" key="1">
    <citation type="submission" date="2016-09" db="EMBL/GenBank/DDBJ databases">
        <title>Draft genome sequence for the type strain of Desulfuribacillus alkaliarsenatis AHT28, an obligately anaerobic, sulfidogenic bacterium isolated from Russian soda lake sediments.</title>
        <authorList>
            <person name="Abin C.A."/>
            <person name="Hollibaugh J.T."/>
        </authorList>
    </citation>
    <scope>NUCLEOTIDE SEQUENCE [LARGE SCALE GENOMIC DNA]</scope>
    <source>
        <strain evidence="4 5">AHT28</strain>
    </source>
</reference>